<comment type="caution">
    <text evidence="1">The sequence shown here is derived from an EMBL/GenBank/DDBJ whole genome shotgun (WGS) entry which is preliminary data.</text>
</comment>
<dbReference type="AlphaFoldDB" id="A0ABD0QVZ1"/>
<dbReference type="InterPro" id="IPR051941">
    <property type="entry name" value="BG_Antigen-Binding_Lectin"/>
</dbReference>
<reference evidence="1 2" key="1">
    <citation type="submission" date="2024-05" db="EMBL/GenBank/DDBJ databases">
        <title>Genome sequencing and assembly of Indian major carp, Cirrhinus mrigala (Hamilton, 1822).</title>
        <authorList>
            <person name="Mohindra V."/>
            <person name="Chowdhury L.M."/>
            <person name="Lal K."/>
            <person name="Jena J.K."/>
        </authorList>
    </citation>
    <scope>NUCLEOTIDE SEQUENCE [LARGE SCALE GENOMIC DNA]</scope>
    <source>
        <strain evidence="1">CM1030</strain>
        <tissue evidence="1">Blood</tissue>
    </source>
</reference>
<dbReference type="InterPro" id="IPR008979">
    <property type="entry name" value="Galactose-bd-like_sf"/>
</dbReference>
<accession>A0ABD0QVZ1</accession>
<dbReference type="Proteomes" id="UP001529510">
    <property type="component" value="Unassembled WGS sequence"/>
</dbReference>
<dbReference type="EMBL" id="JAMKFB020000007">
    <property type="protein sequence ID" value="KAL0189903.1"/>
    <property type="molecule type" value="Genomic_DNA"/>
</dbReference>
<feature type="non-terminal residue" evidence="1">
    <location>
        <position position="59"/>
    </location>
</feature>
<proteinExistence type="predicted"/>
<organism evidence="1 2">
    <name type="scientific">Cirrhinus mrigala</name>
    <name type="common">Mrigala</name>
    <dbReference type="NCBI Taxonomy" id="683832"/>
    <lineage>
        <taxon>Eukaryota</taxon>
        <taxon>Metazoa</taxon>
        <taxon>Chordata</taxon>
        <taxon>Craniata</taxon>
        <taxon>Vertebrata</taxon>
        <taxon>Euteleostomi</taxon>
        <taxon>Actinopterygii</taxon>
        <taxon>Neopterygii</taxon>
        <taxon>Teleostei</taxon>
        <taxon>Ostariophysi</taxon>
        <taxon>Cypriniformes</taxon>
        <taxon>Cyprinidae</taxon>
        <taxon>Labeoninae</taxon>
        <taxon>Labeonini</taxon>
        <taxon>Cirrhinus</taxon>
    </lineage>
</organism>
<feature type="non-terminal residue" evidence="1">
    <location>
        <position position="1"/>
    </location>
</feature>
<dbReference type="PANTHER" id="PTHR45713">
    <property type="entry name" value="FTP DOMAIN-CONTAINING PROTEIN"/>
    <property type="match status" value="1"/>
</dbReference>
<evidence type="ECO:0000313" key="2">
    <source>
        <dbReference type="Proteomes" id="UP001529510"/>
    </source>
</evidence>
<sequence>LSCTHTASQSDPWWKVDLLKTYSVNRVTITNRPDCCDTRINGAEIRVGNAALDVFSNPV</sequence>
<dbReference type="Gene3D" id="2.60.120.260">
    <property type="entry name" value="Galactose-binding domain-like"/>
    <property type="match status" value="1"/>
</dbReference>
<gene>
    <name evidence="1" type="ORF">M9458_017002</name>
</gene>
<evidence type="ECO:0008006" key="3">
    <source>
        <dbReference type="Google" id="ProtNLM"/>
    </source>
</evidence>
<evidence type="ECO:0000313" key="1">
    <source>
        <dbReference type="EMBL" id="KAL0189903.1"/>
    </source>
</evidence>
<dbReference type="SUPFAM" id="SSF49785">
    <property type="entry name" value="Galactose-binding domain-like"/>
    <property type="match status" value="1"/>
</dbReference>
<dbReference type="PANTHER" id="PTHR45713:SF6">
    <property type="entry name" value="F5_8 TYPE C DOMAIN-CONTAINING PROTEIN"/>
    <property type="match status" value="1"/>
</dbReference>
<protein>
    <recommendedName>
        <fullName evidence="3">Fucolectin tachylectin-4 pentraxin-1 domain-containing protein</fullName>
    </recommendedName>
</protein>
<keyword evidence="2" id="KW-1185">Reference proteome</keyword>
<dbReference type="Pfam" id="PF22633">
    <property type="entry name" value="F5_F8_type_C_2"/>
    <property type="match status" value="1"/>
</dbReference>
<name>A0ABD0QVZ1_CIRMR</name>